<dbReference type="PANTHER" id="PTHR23407">
    <property type="entry name" value="ATPASE INHIBITOR/5-FORMYLTETRAHYDROFOLATE CYCLO-LIGASE"/>
    <property type="match status" value="1"/>
</dbReference>
<evidence type="ECO:0000256" key="1">
    <source>
        <dbReference type="ARBA" id="ARBA00010638"/>
    </source>
</evidence>
<dbReference type="EMBL" id="CAFAZY010000004">
    <property type="protein sequence ID" value="CAB4839580.1"/>
    <property type="molecule type" value="Genomic_DNA"/>
</dbReference>
<protein>
    <submittedName>
        <fullName evidence="6">Unannotated protein</fullName>
    </submittedName>
</protein>
<reference evidence="6" key="1">
    <citation type="submission" date="2020-05" db="EMBL/GenBank/DDBJ databases">
        <authorList>
            <person name="Chiriac C."/>
            <person name="Salcher M."/>
            <person name="Ghai R."/>
            <person name="Kavagutti S V."/>
        </authorList>
    </citation>
    <scope>NUCLEOTIDE SEQUENCE</scope>
</reference>
<dbReference type="InterPro" id="IPR037171">
    <property type="entry name" value="NagB/RpiA_transferase-like"/>
</dbReference>
<sequence length="182" mass="20265">MNQNTVKKELRERLRRERSQKFIPSNFNVILKSPEIIAASTIASYFSYGVEPSTTEINQALLKTGKRLLLPRVNGEHLDWIEWDGDESKLKVTKNLSEPTGTPVTDLDSIDVIVVPALHIDQNGYRLGQGGGYYDRALAQLLGWKIGLVHTGELSSQDLPREAHDIALDAAATPSIIVRFKS</sequence>
<dbReference type="SUPFAM" id="SSF100950">
    <property type="entry name" value="NagB/RpiA/CoA transferase-like"/>
    <property type="match status" value="1"/>
</dbReference>
<dbReference type="PANTHER" id="PTHR23407:SF1">
    <property type="entry name" value="5-FORMYLTETRAHYDROFOLATE CYCLO-LIGASE"/>
    <property type="match status" value="1"/>
</dbReference>
<dbReference type="GO" id="GO:0009396">
    <property type="term" value="P:folic acid-containing compound biosynthetic process"/>
    <property type="evidence" value="ECO:0007669"/>
    <property type="project" value="TreeGrafter"/>
</dbReference>
<organism evidence="6">
    <name type="scientific">freshwater metagenome</name>
    <dbReference type="NCBI Taxonomy" id="449393"/>
    <lineage>
        <taxon>unclassified sequences</taxon>
        <taxon>metagenomes</taxon>
        <taxon>ecological metagenomes</taxon>
    </lineage>
</organism>
<dbReference type="NCBIfam" id="TIGR02727">
    <property type="entry name" value="MTHFS_bact"/>
    <property type="match status" value="1"/>
</dbReference>
<dbReference type="InterPro" id="IPR002698">
    <property type="entry name" value="FTHF_cligase"/>
</dbReference>
<evidence type="ECO:0000313" key="4">
    <source>
        <dbReference type="EMBL" id="CAB4651799.1"/>
    </source>
</evidence>
<gene>
    <name evidence="4" type="ORF">UFOPK2265_00192</name>
    <name evidence="5" type="ORF">UFOPK3255_00084</name>
    <name evidence="6" type="ORF">UFOPK4248_00222</name>
    <name evidence="7" type="ORF">UFOPK4284_00197</name>
</gene>
<dbReference type="AlphaFoldDB" id="A0A6J7SG62"/>
<keyword evidence="3" id="KW-0067">ATP-binding</keyword>
<accession>A0A6J7SG62</accession>
<dbReference type="InterPro" id="IPR024185">
    <property type="entry name" value="FTHF_cligase-like_sf"/>
</dbReference>
<dbReference type="PIRSF" id="PIRSF006806">
    <property type="entry name" value="FTHF_cligase"/>
    <property type="match status" value="1"/>
</dbReference>
<comment type="similarity">
    <text evidence="1">Belongs to the 5-formyltetrahydrofolate cyclo-ligase family.</text>
</comment>
<proteinExistence type="inferred from homology"/>
<evidence type="ECO:0000313" key="6">
    <source>
        <dbReference type="EMBL" id="CAB5040117.1"/>
    </source>
</evidence>
<dbReference type="Pfam" id="PF01812">
    <property type="entry name" value="5-FTHF_cyc-lig"/>
    <property type="match status" value="1"/>
</dbReference>
<dbReference type="GO" id="GO:0005524">
    <property type="term" value="F:ATP binding"/>
    <property type="evidence" value="ECO:0007669"/>
    <property type="project" value="UniProtKB-KW"/>
</dbReference>
<dbReference type="GO" id="GO:0035999">
    <property type="term" value="P:tetrahydrofolate interconversion"/>
    <property type="evidence" value="ECO:0007669"/>
    <property type="project" value="TreeGrafter"/>
</dbReference>
<dbReference type="GO" id="GO:0030272">
    <property type="term" value="F:5-formyltetrahydrofolate cyclo-ligase activity"/>
    <property type="evidence" value="ECO:0007669"/>
    <property type="project" value="TreeGrafter"/>
</dbReference>
<evidence type="ECO:0000256" key="3">
    <source>
        <dbReference type="ARBA" id="ARBA00022840"/>
    </source>
</evidence>
<dbReference type="EMBL" id="CAFBQE010000007">
    <property type="protein sequence ID" value="CAB5044939.1"/>
    <property type="molecule type" value="Genomic_DNA"/>
</dbReference>
<dbReference type="EMBL" id="CAEZWP010000004">
    <property type="protein sequence ID" value="CAB4651799.1"/>
    <property type="molecule type" value="Genomic_DNA"/>
</dbReference>
<dbReference type="EMBL" id="CAFBQB010000017">
    <property type="protein sequence ID" value="CAB5040117.1"/>
    <property type="molecule type" value="Genomic_DNA"/>
</dbReference>
<evidence type="ECO:0000256" key="2">
    <source>
        <dbReference type="ARBA" id="ARBA00022741"/>
    </source>
</evidence>
<name>A0A6J7SG62_9ZZZZ</name>
<evidence type="ECO:0000313" key="5">
    <source>
        <dbReference type="EMBL" id="CAB4839580.1"/>
    </source>
</evidence>
<dbReference type="Gene3D" id="3.40.50.10420">
    <property type="entry name" value="NagB/RpiA/CoA transferase-like"/>
    <property type="match status" value="1"/>
</dbReference>
<keyword evidence="2" id="KW-0547">Nucleotide-binding</keyword>
<evidence type="ECO:0000313" key="7">
    <source>
        <dbReference type="EMBL" id="CAB5044939.1"/>
    </source>
</evidence>